<dbReference type="PANTHER" id="PTHR16263:SF4">
    <property type="entry name" value="TETRATRICOPEPTIDE REPEAT PROTEIN 38"/>
    <property type="match status" value="1"/>
</dbReference>
<gene>
    <name evidence="5" type="ORF">E9232_000588</name>
</gene>
<keyword evidence="6" id="KW-1185">Reference proteome</keyword>
<dbReference type="EMBL" id="JAVDPW010000001">
    <property type="protein sequence ID" value="MDR6288089.1"/>
    <property type="molecule type" value="Genomic_DNA"/>
</dbReference>
<evidence type="ECO:0000313" key="6">
    <source>
        <dbReference type="Proteomes" id="UP001262410"/>
    </source>
</evidence>
<keyword evidence="4" id="KW-0802">TPR repeat</keyword>
<dbReference type="Gene3D" id="1.25.40.10">
    <property type="entry name" value="Tetratricopeptide repeat domain"/>
    <property type="match status" value="1"/>
</dbReference>
<reference evidence="5 6" key="1">
    <citation type="submission" date="2023-07" db="EMBL/GenBank/DDBJ databases">
        <title>Sorghum-associated microbial communities from plants grown in Nebraska, USA.</title>
        <authorList>
            <person name="Schachtman D."/>
        </authorList>
    </citation>
    <scope>NUCLEOTIDE SEQUENCE [LARGE SCALE GENOMIC DNA]</scope>
    <source>
        <strain evidence="5 6">584</strain>
    </source>
</reference>
<comment type="similarity">
    <text evidence="1">Belongs to the TTC38 family.</text>
</comment>
<name>A0ABU1JJ73_9PROT</name>
<dbReference type="RefSeq" id="WP_309792039.1">
    <property type="nucleotide sequence ID" value="NZ_JAVDPW010000001.1"/>
</dbReference>
<keyword evidence="3" id="KW-0677">Repeat</keyword>
<protein>
    <recommendedName>
        <fullName evidence="2">Tetratricopeptide repeat protein 38</fullName>
    </recommendedName>
</protein>
<evidence type="ECO:0000256" key="4">
    <source>
        <dbReference type="ARBA" id="ARBA00022803"/>
    </source>
</evidence>
<evidence type="ECO:0000256" key="3">
    <source>
        <dbReference type="ARBA" id="ARBA00022737"/>
    </source>
</evidence>
<proteinExistence type="inferred from homology"/>
<comment type="caution">
    <text evidence="5">The sequence shown here is derived from an EMBL/GenBank/DDBJ whole genome shotgun (WGS) entry which is preliminary data.</text>
</comment>
<dbReference type="CDD" id="cd05804">
    <property type="entry name" value="StaR_like"/>
    <property type="match status" value="1"/>
</dbReference>
<sequence>MGLHDSRGVPVSTTSRAALDRYEIAADRLHSYFRDPLAEIEAALAEDPGFVMGHCLRGTLMALATEKAAEAPLRQSVEAAEALRTDANERERGHIAALRAWLDGDFAGAVDTWGRVAEAHPRDGLALQAAHIGDFYLGHTQLLRDRIARALPGWDESVPGYGYVLGMHAFGLEETGDYRAAEATGRRAVALQPRDPWAIHAVAHVMEMQGRLPEGVAWLNGRSGDWAPDNMFAFHNWWHLALYHLDLGDTATVLRLYDEAIRPLPSPVALETLDATALLWRLHLRGVDGGGRWAELADSWAPMAEDGYYAFNDMHAMMAFVATGRGADADRLLAAQARRAAQVQRGAGGTNAAMTAEVGLPVCRALRAFGAGDYATAVDLLAPVRAVAHRFGGSHAQRDVLNLTLVEAALRGGQADLARTLAAERTEAKPGSPFNWRLTARALRLAGDEAGAVAAEARANA</sequence>
<dbReference type="PANTHER" id="PTHR16263">
    <property type="entry name" value="TETRATRICOPEPTIDE REPEAT PROTEIN 38"/>
    <property type="match status" value="1"/>
</dbReference>
<evidence type="ECO:0000256" key="1">
    <source>
        <dbReference type="ARBA" id="ARBA00005857"/>
    </source>
</evidence>
<dbReference type="InterPro" id="IPR011990">
    <property type="entry name" value="TPR-like_helical_dom_sf"/>
</dbReference>
<dbReference type="SUPFAM" id="SSF48452">
    <property type="entry name" value="TPR-like"/>
    <property type="match status" value="1"/>
</dbReference>
<accession>A0ABU1JJ73</accession>
<organism evidence="5 6">
    <name type="scientific">Inquilinus ginsengisoli</name>
    <dbReference type="NCBI Taxonomy" id="363840"/>
    <lineage>
        <taxon>Bacteria</taxon>
        <taxon>Pseudomonadati</taxon>
        <taxon>Pseudomonadota</taxon>
        <taxon>Alphaproteobacteria</taxon>
        <taxon>Rhodospirillales</taxon>
        <taxon>Rhodospirillaceae</taxon>
        <taxon>Inquilinus</taxon>
    </lineage>
</organism>
<evidence type="ECO:0000256" key="2">
    <source>
        <dbReference type="ARBA" id="ARBA00019992"/>
    </source>
</evidence>
<dbReference type="Proteomes" id="UP001262410">
    <property type="component" value="Unassembled WGS sequence"/>
</dbReference>
<dbReference type="InterPro" id="IPR033891">
    <property type="entry name" value="TTC38"/>
</dbReference>
<evidence type="ECO:0000313" key="5">
    <source>
        <dbReference type="EMBL" id="MDR6288089.1"/>
    </source>
</evidence>